<dbReference type="InterPro" id="IPR054384">
    <property type="entry name" value="SecDF_P1_head"/>
</dbReference>
<keyword evidence="4" id="KW-1185">Reference proteome</keyword>
<accession>A0A7C9VKF8</accession>
<dbReference type="AlphaFoldDB" id="A0A7C9VKF8"/>
<feature type="transmembrane region" description="Helical" evidence="1">
    <location>
        <begin position="194"/>
        <end position="215"/>
    </location>
</feature>
<protein>
    <recommendedName>
        <fullName evidence="2">SecDF P1 head subdomain domain-containing protein</fullName>
    </recommendedName>
</protein>
<gene>
    <name evidence="3" type="ORF">G7043_01865</name>
</gene>
<dbReference type="Pfam" id="PF22599">
    <property type="entry name" value="SecDF_P1_head"/>
    <property type="match status" value="1"/>
</dbReference>
<dbReference type="EMBL" id="JAAMPJ010000001">
    <property type="protein sequence ID" value="NGY57673.1"/>
    <property type="molecule type" value="Genomic_DNA"/>
</dbReference>
<feature type="transmembrane region" description="Helical" evidence="1">
    <location>
        <begin position="227"/>
        <end position="246"/>
    </location>
</feature>
<feature type="transmembrane region" description="Helical" evidence="1">
    <location>
        <begin position="132"/>
        <end position="150"/>
    </location>
</feature>
<evidence type="ECO:0000313" key="4">
    <source>
        <dbReference type="Proteomes" id="UP000481360"/>
    </source>
</evidence>
<evidence type="ECO:0000259" key="2">
    <source>
        <dbReference type="Pfam" id="PF22599"/>
    </source>
</evidence>
<keyword evidence="1" id="KW-0472">Membrane</keyword>
<sequence length="394" mass="42595">MHAGDLWWYQLATVLRFANLSTGFASLFALWLNALFNRGDVTSFLVSACRLAALTLLPELIARAILRAREHAADLHAAEFGVEGLLTAVQSHETDQTRSVVRTWLRRHPGADERTQALTNPMRLLASPIGQVFLGAAVAGAGFVTLQDLLLSGSTADKTTQIVTGVPLGIPLTLFAALNLWHSAWQENRNRLRPLLTAAALLVGLVIGSHLPLYTQIFDQAPIDIPIAPSVLLALAMGTAGLCWWLDALGTSWRRTDPGASRMPVFLRYAVPSTCVVGGWPFAVLDSNVKCTADGRERLTLGPTVLSTVDIADAAAEQTTTGYAIRLEFTAEGQRRWEDVTREKVGQFIAFLVDDELLAAPQITQPLTGDSAQLPGPFTSLDQARKVADAIRGN</sequence>
<dbReference type="Gene3D" id="3.30.1360.200">
    <property type="match status" value="1"/>
</dbReference>
<dbReference type="Proteomes" id="UP000481360">
    <property type="component" value="Unassembled WGS sequence"/>
</dbReference>
<keyword evidence="1" id="KW-1133">Transmembrane helix</keyword>
<feature type="transmembrane region" description="Helical" evidence="1">
    <location>
        <begin position="7"/>
        <end position="32"/>
    </location>
</feature>
<evidence type="ECO:0000313" key="3">
    <source>
        <dbReference type="EMBL" id="NGY57673.1"/>
    </source>
</evidence>
<proteinExistence type="predicted"/>
<name>A0A7C9VKF8_9PSEU</name>
<organism evidence="3 4">
    <name type="scientific">Lentzea alba</name>
    <dbReference type="NCBI Taxonomy" id="2714351"/>
    <lineage>
        <taxon>Bacteria</taxon>
        <taxon>Bacillati</taxon>
        <taxon>Actinomycetota</taxon>
        <taxon>Actinomycetes</taxon>
        <taxon>Pseudonocardiales</taxon>
        <taxon>Pseudonocardiaceae</taxon>
        <taxon>Lentzea</taxon>
    </lineage>
</organism>
<reference evidence="3 4" key="1">
    <citation type="submission" date="2020-03" db="EMBL/GenBank/DDBJ databases">
        <title>Isolation and identification of active actinomycetes.</title>
        <authorList>
            <person name="Sun X."/>
        </authorList>
    </citation>
    <scope>NUCLEOTIDE SEQUENCE [LARGE SCALE GENOMIC DNA]</scope>
    <source>
        <strain evidence="3 4">NEAU-D13</strain>
    </source>
</reference>
<comment type="caution">
    <text evidence="3">The sequence shown here is derived from an EMBL/GenBank/DDBJ whole genome shotgun (WGS) entry which is preliminary data.</text>
</comment>
<feature type="domain" description="SecDF P1 head subdomain" evidence="2">
    <location>
        <begin position="299"/>
        <end position="393"/>
    </location>
</feature>
<feature type="transmembrane region" description="Helical" evidence="1">
    <location>
        <begin position="162"/>
        <end position="182"/>
    </location>
</feature>
<keyword evidence="1" id="KW-0812">Transmembrane</keyword>
<evidence type="ECO:0000256" key="1">
    <source>
        <dbReference type="SAM" id="Phobius"/>
    </source>
</evidence>